<dbReference type="SUPFAM" id="SSF56281">
    <property type="entry name" value="Metallo-hydrolase/oxidoreductase"/>
    <property type="match status" value="1"/>
</dbReference>
<comment type="similarity">
    <text evidence="3 7">Belongs to the metallo-beta-lactamase superfamily. Glyoxalase II family.</text>
</comment>
<evidence type="ECO:0000256" key="3">
    <source>
        <dbReference type="ARBA" id="ARBA00006759"/>
    </source>
</evidence>
<dbReference type="Proteomes" id="UP000243002">
    <property type="component" value="Unassembled WGS sequence"/>
</dbReference>
<feature type="binding site" evidence="7">
    <location>
        <position position="133"/>
    </location>
    <ligand>
        <name>Zn(2+)</name>
        <dbReference type="ChEBI" id="CHEBI:29105"/>
        <label>1</label>
    </ligand>
</feature>
<organism evidence="9 10">
    <name type="scientific">Cyanobium usitatum str. Tous</name>
    <dbReference type="NCBI Taxonomy" id="2116684"/>
    <lineage>
        <taxon>Bacteria</taxon>
        <taxon>Bacillati</taxon>
        <taxon>Cyanobacteriota</taxon>
        <taxon>Cyanophyceae</taxon>
        <taxon>Synechococcales</taxon>
        <taxon>Prochlorococcaceae</taxon>
        <taxon>Cyanobium</taxon>
    </lineage>
</organism>
<feature type="binding site" evidence="7">
    <location>
        <position position="55"/>
    </location>
    <ligand>
        <name>Zn(2+)</name>
        <dbReference type="ChEBI" id="CHEBI:29105"/>
        <label>1</label>
    </ligand>
</feature>
<proteinExistence type="inferred from homology"/>
<sequence>MQQLSVGLIPVLRDNYIFLMQRQGQAVVVDPAVAEPVIAALEQQGLELVAILQTHHHSDHIGGTPGLLARWPKAAVLASRDDLLRIPLQTMGVGDGDSVELLGEQVQVIAVPGHTRAHIAYYLPASGHLFCGDTLFAGGCGRLFEGSAADMHVSLQRLAQLPAATKVWCAHEYTQANLGWAAAVVAASDPCAGAIEARLAAVGAARARGEATIPSSVELERATNLFVRASSPEQLAELRLSKDHWPS</sequence>
<comment type="caution">
    <text evidence="9">The sequence shown here is derived from an EMBL/GenBank/DDBJ whole genome shotgun (WGS) entry which is preliminary data.</text>
</comment>
<feature type="binding site" evidence="7">
    <location>
        <position position="171"/>
    </location>
    <ligand>
        <name>Zn(2+)</name>
        <dbReference type="ChEBI" id="CHEBI:29105"/>
        <label>2</label>
    </ligand>
</feature>
<keyword evidence="10" id="KW-1185">Reference proteome</keyword>
<gene>
    <name evidence="7 9" type="primary">gloB</name>
    <name evidence="9" type="ORF">C7K55_05935</name>
</gene>
<dbReference type="InterPro" id="IPR035680">
    <property type="entry name" value="Clx_II_MBL"/>
</dbReference>
<comment type="pathway">
    <text evidence="2 7">Secondary metabolite metabolism; methylglyoxal degradation; (R)-lactate from methylglyoxal: step 2/2.</text>
</comment>
<dbReference type="RefSeq" id="WP_106502490.1">
    <property type="nucleotide sequence ID" value="NZ_PXXO01000005.1"/>
</dbReference>
<evidence type="ECO:0000256" key="5">
    <source>
        <dbReference type="ARBA" id="ARBA00022801"/>
    </source>
</evidence>
<dbReference type="PANTHER" id="PTHR43705:SF1">
    <property type="entry name" value="HYDROXYACYLGLUTATHIONE HYDROLASE GLOB"/>
    <property type="match status" value="1"/>
</dbReference>
<comment type="catalytic activity">
    <reaction evidence="1 7">
        <text>an S-(2-hydroxyacyl)glutathione + H2O = a 2-hydroxy carboxylate + glutathione + H(+)</text>
        <dbReference type="Rhea" id="RHEA:21864"/>
        <dbReference type="ChEBI" id="CHEBI:15377"/>
        <dbReference type="ChEBI" id="CHEBI:15378"/>
        <dbReference type="ChEBI" id="CHEBI:57925"/>
        <dbReference type="ChEBI" id="CHEBI:58896"/>
        <dbReference type="ChEBI" id="CHEBI:71261"/>
        <dbReference type="EC" id="3.1.2.6"/>
    </reaction>
</comment>
<feature type="domain" description="Metallo-beta-lactamase" evidence="8">
    <location>
        <begin position="14"/>
        <end position="171"/>
    </location>
</feature>
<dbReference type="OrthoDB" id="9802897at2"/>
<dbReference type="CDD" id="cd07723">
    <property type="entry name" value="hydroxyacylglutathione_hydrolase_MBL-fold"/>
    <property type="match status" value="1"/>
</dbReference>
<dbReference type="GO" id="GO:0019243">
    <property type="term" value="P:methylglyoxal catabolic process to D-lactate via S-lactoyl-glutathione"/>
    <property type="evidence" value="ECO:0007669"/>
    <property type="project" value="UniProtKB-UniRule"/>
</dbReference>
<dbReference type="UniPathway" id="UPA00619">
    <property type="reaction ID" value="UER00676"/>
</dbReference>
<dbReference type="Gene3D" id="3.60.15.10">
    <property type="entry name" value="Ribonuclease Z/Hydroxyacylglutathione hydrolase-like"/>
    <property type="match status" value="1"/>
</dbReference>
<dbReference type="GO" id="GO:0004416">
    <property type="term" value="F:hydroxyacylglutathione hydrolase activity"/>
    <property type="evidence" value="ECO:0007669"/>
    <property type="project" value="UniProtKB-UniRule"/>
</dbReference>
<evidence type="ECO:0000313" key="10">
    <source>
        <dbReference type="Proteomes" id="UP000243002"/>
    </source>
</evidence>
<name>A0A2P7MXR4_9CYAN</name>
<dbReference type="GO" id="GO:0046872">
    <property type="term" value="F:metal ion binding"/>
    <property type="evidence" value="ECO:0007669"/>
    <property type="project" value="UniProtKB-KW"/>
</dbReference>
<reference evidence="9 10" key="1">
    <citation type="journal article" date="2018" name="Environ. Microbiol.">
        <title>Ecological and genomic features of two widespread freshwater picocyanobacteria.</title>
        <authorList>
            <person name="Cabello-Yeves P.J."/>
            <person name="Picazo A."/>
            <person name="Camacho A."/>
            <person name="Callieri C."/>
            <person name="Rosselli R."/>
            <person name="Roda-Garcia J.J."/>
            <person name="Coutinho F.H."/>
            <person name="Rodriguez-Valera F."/>
        </authorList>
    </citation>
    <scope>NUCLEOTIDE SEQUENCE [LARGE SCALE GENOMIC DNA]</scope>
    <source>
        <strain evidence="9 10">Tous</strain>
    </source>
</reference>
<feature type="binding site" evidence="7">
    <location>
        <position position="60"/>
    </location>
    <ligand>
        <name>Zn(2+)</name>
        <dbReference type="ChEBI" id="CHEBI:29105"/>
        <label>2</label>
    </ligand>
</feature>
<dbReference type="InterPro" id="IPR036866">
    <property type="entry name" value="RibonucZ/Hydroxyglut_hydro"/>
</dbReference>
<evidence type="ECO:0000259" key="8">
    <source>
        <dbReference type="SMART" id="SM00849"/>
    </source>
</evidence>
<dbReference type="InterPro" id="IPR032282">
    <property type="entry name" value="HAGH_C"/>
</dbReference>
<dbReference type="InterPro" id="IPR001279">
    <property type="entry name" value="Metallo-B-lactamas"/>
</dbReference>
<dbReference type="SMART" id="SM00849">
    <property type="entry name" value="Lactamase_B"/>
    <property type="match status" value="1"/>
</dbReference>
<dbReference type="HAMAP" id="MF_01374">
    <property type="entry name" value="Glyoxalase_2"/>
    <property type="match status" value="1"/>
</dbReference>
<feature type="binding site" evidence="7">
    <location>
        <position position="114"/>
    </location>
    <ligand>
        <name>Zn(2+)</name>
        <dbReference type="ChEBI" id="CHEBI:29105"/>
        <label>1</label>
    </ligand>
</feature>
<dbReference type="EMBL" id="PXXO01000005">
    <property type="protein sequence ID" value="PSJ05971.1"/>
    <property type="molecule type" value="Genomic_DNA"/>
</dbReference>
<dbReference type="AlphaFoldDB" id="A0A2P7MXR4"/>
<feature type="binding site" evidence="7">
    <location>
        <position position="57"/>
    </location>
    <ligand>
        <name>Zn(2+)</name>
        <dbReference type="ChEBI" id="CHEBI:29105"/>
        <label>1</label>
    </ligand>
</feature>
<dbReference type="PIRSF" id="PIRSF005457">
    <property type="entry name" value="Glx"/>
    <property type="match status" value="1"/>
</dbReference>
<evidence type="ECO:0000256" key="1">
    <source>
        <dbReference type="ARBA" id="ARBA00001623"/>
    </source>
</evidence>
<keyword evidence="5 7" id="KW-0378">Hydrolase</keyword>
<evidence type="ECO:0000256" key="7">
    <source>
        <dbReference type="HAMAP-Rule" id="MF_01374"/>
    </source>
</evidence>
<keyword evidence="4 7" id="KW-0479">Metal-binding</keyword>
<protein>
    <recommendedName>
        <fullName evidence="7">Hydroxyacylglutathione hydrolase</fullName>
        <ecNumber evidence="7">3.1.2.6</ecNumber>
    </recommendedName>
    <alternativeName>
        <fullName evidence="7">Glyoxalase II</fullName>
        <shortName evidence="7">Glx II</shortName>
    </alternativeName>
</protein>
<feature type="binding site" evidence="7">
    <location>
        <position position="133"/>
    </location>
    <ligand>
        <name>Zn(2+)</name>
        <dbReference type="ChEBI" id="CHEBI:29105"/>
        <label>2</label>
    </ligand>
</feature>
<dbReference type="InterPro" id="IPR050110">
    <property type="entry name" value="Glyoxalase_II_hydrolase"/>
</dbReference>
<accession>A0A2P7MXR4</accession>
<keyword evidence="6 7" id="KW-0862">Zinc</keyword>
<dbReference type="Pfam" id="PF16123">
    <property type="entry name" value="HAGH_C"/>
    <property type="match status" value="1"/>
</dbReference>
<dbReference type="InterPro" id="IPR017782">
    <property type="entry name" value="Hydroxyacylglutathione_Hdrlase"/>
</dbReference>
<feature type="binding site" evidence="7">
    <location>
        <position position="59"/>
    </location>
    <ligand>
        <name>Zn(2+)</name>
        <dbReference type="ChEBI" id="CHEBI:29105"/>
        <label>2</label>
    </ligand>
</feature>
<comment type="subunit">
    <text evidence="7">Monomer.</text>
</comment>
<evidence type="ECO:0000256" key="4">
    <source>
        <dbReference type="ARBA" id="ARBA00022723"/>
    </source>
</evidence>
<evidence type="ECO:0000313" key="9">
    <source>
        <dbReference type="EMBL" id="PSJ05971.1"/>
    </source>
</evidence>
<dbReference type="NCBIfam" id="TIGR03413">
    <property type="entry name" value="GSH_gloB"/>
    <property type="match status" value="1"/>
</dbReference>
<evidence type="ECO:0000256" key="6">
    <source>
        <dbReference type="ARBA" id="ARBA00022833"/>
    </source>
</evidence>
<comment type="function">
    <text evidence="7">Thiolesterase that catalyzes the hydrolysis of S-D-lactoyl-glutathione to form glutathione and D-lactic acid.</text>
</comment>
<evidence type="ECO:0000256" key="2">
    <source>
        <dbReference type="ARBA" id="ARBA00004963"/>
    </source>
</evidence>
<dbReference type="PANTHER" id="PTHR43705">
    <property type="entry name" value="HYDROXYACYLGLUTATHIONE HYDROLASE"/>
    <property type="match status" value="1"/>
</dbReference>
<dbReference type="EC" id="3.1.2.6" evidence="7"/>
<dbReference type="Pfam" id="PF00753">
    <property type="entry name" value="Lactamase_B"/>
    <property type="match status" value="1"/>
</dbReference>
<comment type="cofactor">
    <cofactor evidence="7">
        <name>Zn(2+)</name>
        <dbReference type="ChEBI" id="CHEBI:29105"/>
    </cofactor>
    <text evidence="7">Binds 2 Zn(2+) ions per subunit.</text>
</comment>